<gene>
    <name evidence="2" type="ORF">IEQ34_015470</name>
</gene>
<dbReference type="Proteomes" id="UP000775213">
    <property type="component" value="Unassembled WGS sequence"/>
</dbReference>
<protein>
    <submittedName>
        <fullName evidence="2">Uncharacterized protein</fullName>
    </submittedName>
</protein>
<evidence type="ECO:0000256" key="1">
    <source>
        <dbReference type="SAM" id="MobiDB-lite"/>
    </source>
</evidence>
<feature type="region of interest" description="Disordered" evidence="1">
    <location>
        <begin position="54"/>
        <end position="92"/>
    </location>
</feature>
<organism evidence="2 3">
    <name type="scientific">Dendrobium chrysotoxum</name>
    <name type="common">Orchid</name>
    <dbReference type="NCBI Taxonomy" id="161865"/>
    <lineage>
        <taxon>Eukaryota</taxon>
        <taxon>Viridiplantae</taxon>
        <taxon>Streptophyta</taxon>
        <taxon>Embryophyta</taxon>
        <taxon>Tracheophyta</taxon>
        <taxon>Spermatophyta</taxon>
        <taxon>Magnoliopsida</taxon>
        <taxon>Liliopsida</taxon>
        <taxon>Asparagales</taxon>
        <taxon>Orchidaceae</taxon>
        <taxon>Epidendroideae</taxon>
        <taxon>Malaxideae</taxon>
        <taxon>Dendrobiinae</taxon>
        <taxon>Dendrobium</taxon>
    </lineage>
</organism>
<proteinExistence type="predicted"/>
<evidence type="ECO:0000313" key="2">
    <source>
        <dbReference type="EMBL" id="KAH0455438.1"/>
    </source>
</evidence>
<comment type="caution">
    <text evidence="2">The sequence shown here is derived from an EMBL/GenBank/DDBJ whole genome shotgun (WGS) entry which is preliminary data.</text>
</comment>
<sequence length="92" mass="10335">MIQCESFNLNTGKLTDQFCMVAKKVDALEERFEGEMSQIKATMEDRLSFLEGKVSSMEDSFRSSSDDEEDLRKSNSNDDIGGKGASGKNYEF</sequence>
<dbReference type="EMBL" id="JAGFBR010000014">
    <property type="protein sequence ID" value="KAH0455438.1"/>
    <property type="molecule type" value="Genomic_DNA"/>
</dbReference>
<dbReference type="AlphaFoldDB" id="A0AAV7GIG6"/>
<feature type="compositionally biased region" description="Basic and acidic residues" evidence="1">
    <location>
        <begin position="59"/>
        <end position="76"/>
    </location>
</feature>
<name>A0AAV7GIG6_DENCH</name>
<reference evidence="2 3" key="1">
    <citation type="journal article" date="2021" name="Hortic Res">
        <title>Chromosome-scale assembly of the Dendrobium chrysotoxum genome enhances the understanding of orchid evolution.</title>
        <authorList>
            <person name="Zhang Y."/>
            <person name="Zhang G.Q."/>
            <person name="Zhang D."/>
            <person name="Liu X.D."/>
            <person name="Xu X.Y."/>
            <person name="Sun W.H."/>
            <person name="Yu X."/>
            <person name="Zhu X."/>
            <person name="Wang Z.W."/>
            <person name="Zhao X."/>
            <person name="Zhong W.Y."/>
            <person name="Chen H."/>
            <person name="Yin W.L."/>
            <person name="Huang T."/>
            <person name="Niu S.C."/>
            <person name="Liu Z.J."/>
        </authorList>
    </citation>
    <scope>NUCLEOTIDE SEQUENCE [LARGE SCALE GENOMIC DNA]</scope>
    <source>
        <strain evidence="2">Lindl</strain>
    </source>
</reference>
<evidence type="ECO:0000313" key="3">
    <source>
        <dbReference type="Proteomes" id="UP000775213"/>
    </source>
</evidence>
<keyword evidence="3" id="KW-1185">Reference proteome</keyword>
<accession>A0AAV7GIG6</accession>